<dbReference type="PANTHER" id="PTHR15910:SF1">
    <property type="entry name" value="ARCHAEMETZINCIN-2"/>
    <property type="match status" value="1"/>
</dbReference>
<dbReference type="GO" id="GO:0008233">
    <property type="term" value="F:peptidase activity"/>
    <property type="evidence" value="ECO:0007669"/>
    <property type="project" value="UniProtKB-KW"/>
</dbReference>
<dbReference type="Gene3D" id="3.40.390.10">
    <property type="entry name" value="Collagenase (Catalytic Domain)"/>
    <property type="match status" value="1"/>
</dbReference>
<evidence type="ECO:0000256" key="5">
    <source>
        <dbReference type="ARBA" id="ARBA00022833"/>
    </source>
</evidence>
<evidence type="ECO:0000313" key="8">
    <source>
        <dbReference type="Proteomes" id="UP001589734"/>
    </source>
</evidence>
<evidence type="ECO:0000313" key="7">
    <source>
        <dbReference type="EMBL" id="MFC0076680.1"/>
    </source>
</evidence>
<keyword evidence="8" id="KW-1185">Reference proteome</keyword>
<dbReference type="PROSITE" id="PS51257">
    <property type="entry name" value="PROKAR_LIPOPROTEIN"/>
    <property type="match status" value="1"/>
</dbReference>
<keyword evidence="6" id="KW-0482">Metalloprotease</keyword>
<dbReference type="SUPFAM" id="SSF55486">
    <property type="entry name" value="Metalloproteases ('zincins'), catalytic domain"/>
    <property type="match status" value="1"/>
</dbReference>
<evidence type="ECO:0000256" key="4">
    <source>
        <dbReference type="ARBA" id="ARBA00022801"/>
    </source>
</evidence>
<evidence type="ECO:0000256" key="6">
    <source>
        <dbReference type="ARBA" id="ARBA00023049"/>
    </source>
</evidence>
<dbReference type="InterPro" id="IPR012962">
    <property type="entry name" value="Pept_M54_archaemetzincn"/>
</dbReference>
<evidence type="ECO:0000256" key="2">
    <source>
        <dbReference type="ARBA" id="ARBA00022670"/>
    </source>
</evidence>
<gene>
    <name evidence="7" type="ORF">ACFFLS_06500</name>
</gene>
<dbReference type="EMBL" id="JBHLYW010000007">
    <property type="protein sequence ID" value="MFC0076680.1"/>
    <property type="molecule type" value="Genomic_DNA"/>
</dbReference>
<name>A0ABV6BML2_9FLAO</name>
<keyword evidence="4" id="KW-0378">Hydrolase</keyword>
<keyword evidence="5" id="KW-0862">Zinc</keyword>
<dbReference type="CDD" id="cd11375">
    <property type="entry name" value="Peptidase_M54"/>
    <property type="match status" value="1"/>
</dbReference>
<sequence length="288" mass="33504">MKRFVLFLLLLVCSCNSKKSDYFDSIAENDIKLFPPKPGDWLYSRKEKGQTFEQFSKSKHVIPTKENNIIYLKPIGEFDSLQIRQIELVRQYLEIFFQLETKVQKNASNAIISKEARRIGTEKQEQFLAGFILDSVLKKERPQNGIALMALTEKDLYPKPEWTFVFGLASYRDKIGVSSIYRLQDKSLKGKDFNLCLERLLKICSHEIGHMFGLHHCIDADCVMNGTNSLSETDEHSLRLCSICQRKLNSGFKYDNLKRLKELEKYFKENHLTDGLALMEKDLEEIKK</sequence>
<evidence type="ECO:0000256" key="3">
    <source>
        <dbReference type="ARBA" id="ARBA00022723"/>
    </source>
</evidence>
<comment type="cofactor">
    <cofactor evidence="1">
        <name>Zn(2+)</name>
        <dbReference type="ChEBI" id="CHEBI:29105"/>
    </cofactor>
</comment>
<organism evidence="7 8">
    <name type="scientific">Flavobacterium procerum</name>
    <dbReference type="NCBI Taxonomy" id="1455569"/>
    <lineage>
        <taxon>Bacteria</taxon>
        <taxon>Pseudomonadati</taxon>
        <taxon>Bacteroidota</taxon>
        <taxon>Flavobacteriia</taxon>
        <taxon>Flavobacteriales</taxon>
        <taxon>Flavobacteriaceae</taxon>
        <taxon>Flavobacterium</taxon>
    </lineage>
</organism>
<accession>A0ABV6BML2</accession>
<keyword evidence="3" id="KW-0479">Metal-binding</keyword>
<comment type="caution">
    <text evidence="7">The sequence shown here is derived from an EMBL/GenBank/DDBJ whole genome shotgun (WGS) entry which is preliminary data.</text>
</comment>
<evidence type="ECO:0000256" key="1">
    <source>
        <dbReference type="ARBA" id="ARBA00001947"/>
    </source>
</evidence>
<protein>
    <submittedName>
        <fullName evidence="7">Zn-dependent protease</fullName>
    </submittedName>
</protein>
<keyword evidence="2 7" id="KW-0645">Protease</keyword>
<dbReference type="Pfam" id="PF07998">
    <property type="entry name" value="Peptidase_M54"/>
    <property type="match status" value="1"/>
</dbReference>
<proteinExistence type="predicted"/>
<dbReference type="PANTHER" id="PTHR15910">
    <property type="entry name" value="ARCHAEMETZINCIN"/>
    <property type="match status" value="1"/>
</dbReference>
<dbReference type="GO" id="GO:0006508">
    <property type="term" value="P:proteolysis"/>
    <property type="evidence" value="ECO:0007669"/>
    <property type="project" value="UniProtKB-KW"/>
</dbReference>
<dbReference type="InterPro" id="IPR024079">
    <property type="entry name" value="MetalloPept_cat_dom_sf"/>
</dbReference>
<dbReference type="RefSeq" id="WP_379685723.1">
    <property type="nucleotide sequence ID" value="NZ_JBHLYW010000007.1"/>
</dbReference>
<dbReference type="Proteomes" id="UP001589734">
    <property type="component" value="Unassembled WGS sequence"/>
</dbReference>
<reference evidence="7 8" key="1">
    <citation type="submission" date="2024-09" db="EMBL/GenBank/DDBJ databases">
        <authorList>
            <person name="Sun Q."/>
            <person name="Mori K."/>
        </authorList>
    </citation>
    <scope>NUCLEOTIDE SEQUENCE [LARGE SCALE GENOMIC DNA]</scope>
    <source>
        <strain evidence="7 8">CGMCC 1.12926</strain>
    </source>
</reference>